<evidence type="ECO:0000259" key="1">
    <source>
        <dbReference type="Pfam" id="PF13521"/>
    </source>
</evidence>
<keyword evidence="2" id="KW-0067">ATP-binding</keyword>
<dbReference type="GO" id="GO:0005524">
    <property type="term" value="F:ATP binding"/>
    <property type="evidence" value="ECO:0007669"/>
    <property type="project" value="UniProtKB-KW"/>
</dbReference>
<reference evidence="2 3" key="1">
    <citation type="submission" date="2024-02" db="EMBL/GenBank/DDBJ databases">
        <title>A Gaetbulibacter species isolated from tidal flats and genomic insights of their niches.</title>
        <authorList>
            <person name="Ye Y."/>
        </authorList>
    </citation>
    <scope>NUCLEOTIDE SEQUENCE [LARGE SCALE GENOMIC DNA]</scope>
    <source>
        <strain evidence="2 3">KYW382</strain>
    </source>
</reference>
<evidence type="ECO:0000313" key="3">
    <source>
        <dbReference type="Proteomes" id="UP001610100"/>
    </source>
</evidence>
<keyword evidence="3" id="KW-1185">Reference proteome</keyword>
<dbReference type="RefSeq" id="WP_344741316.1">
    <property type="nucleotide sequence ID" value="NZ_BAABAY010000002.1"/>
</dbReference>
<evidence type="ECO:0000313" key="2">
    <source>
        <dbReference type="EMBL" id="MFH6772058.1"/>
    </source>
</evidence>
<name>A0ABW7N081_9FLAO</name>
<organism evidence="2 3">
    <name type="scientific">Gaetbulibacter aestuarii</name>
    <dbReference type="NCBI Taxonomy" id="1502358"/>
    <lineage>
        <taxon>Bacteria</taxon>
        <taxon>Pseudomonadati</taxon>
        <taxon>Bacteroidota</taxon>
        <taxon>Flavobacteriia</taxon>
        <taxon>Flavobacteriales</taxon>
        <taxon>Flavobacteriaceae</taxon>
        <taxon>Gaetbulibacter</taxon>
    </lineage>
</organism>
<accession>A0ABW7N081</accession>
<keyword evidence="2" id="KW-0547">Nucleotide-binding</keyword>
<protein>
    <submittedName>
        <fullName evidence="2">ATP-binding protein</fullName>
    </submittedName>
</protein>
<dbReference type="InterPro" id="IPR027417">
    <property type="entry name" value="P-loop_NTPase"/>
</dbReference>
<proteinExistence type="predicted"/>
<dbReference type="SUPFAM" id="SSF52540">
    <property type="entry name" value="P-loop containing nucleoside triphosphate hydrolases"/>
    <property type="match status" value="1"/>
</dbReference>
<dbReference type="Pfam" id="PF13521">
    <property type="entry name" value="AAA_28"/>
    <property type="match status" value="1"/>
</dbReference>
<sequence length="179" mass="20834">MNTKRIVITGGPGTGKSSIIKTLMDRGLTCLEEISREVTLEAQKQGIDQLFLSDPLRFSEALLNGRLEQYHHARNLKSDTVFYDRGIPDIVAYMDFANMKYPDTFVEACNEHPYDAVFILKPWKAIYKTDNERYENFEEAKVIHKHLVNTYQSYNYQLIDVPFDTVEKRTDYILNIINL</sequence>
<dbReference type="Proteomes" id="UP001610100">
    <property type="component" value="Unassembled WGS sequence"/>
</dbReference>
<dbReference type="EMBL" id="JBAWKB010000002">
    <property type="protein sequence ID" value="MFH6772058.1"/>
    <property type="molecule type" value="Genomic_DNA"/>
</dbReference>
<feature type="domain" description="NadR/Ttd14 AAA" evidence="1">
    <location>
        <begin position="5"/>
        <end position="169"/>
    </location>
</feature>
<gene>
    <name evidence="2" type="ORF">V8G58_08945</name>
</gene>
<comment type="caution">
    <text evidence="2">The sequence shown here is derived from an EMBL/GenBank/DDBJ whole genome shotgun (WGS) entry which is preliminary data.</text>
</comment>
<dbReference type="InterPro" id="IPR038727">
    <property type="entry name" value="NadR/Ttd14_AAA_dom"/>
</dbReference>
<dbReference type="Gene3D" id="3.40.50.300">
    <property type="entry name" value="P-loop containing nucleotide triphosphate hydrolases"/>
    <property type="match status" value="1"/>
</dbReference>